<evidence type="ECO:0000313" key="2">
    <source>
        <dbReference type="Proteomes" id="UP000799755"/>
    </source>
</evidence>
<gene>
    <name evidence="1" type="ORF">BDR25DRAFT_271476</name>
</gene>
<accession>A0ACB6QEK2</accession>
<protein>
    <submittedName>
        <fullName evidence="1">NAD(P)-binding protein</fullName>
    </submittedName>
</protein>
<sequence length="284" mass="30572">MSTKAALVIRATGSQGVGVTRHLLRLGWKVHAFVTNPEDPRALALESIGATPFKGTLGDASSIEAAIRGCNALFLNQMPSFADDAETREASSILSIAKAAGVEHVVHSTTLPLNDPEIRSKIGDSITAPAVFGKGDVEQLVQNSTIPWTIIRPGYFMTNLIAPVVAIMFPEMRIGKFLNSYDSSTILPLVDPDDIGAFAAAAFQDPQKFRGQIVSVAGEKLSIKDIIKEISRAAGKDIEIVYRTKEETEAEIMNPLIAGQTMSNDLDRLVDIEEVGRWGVPLTS</sequence>
<feature type="non-terminal residue" evidence="1">
    <location>
        <position position="284"/>
    </location>
</feature>
<comment type="caution">
    <text evidence="1">The sequence shown here is derived from an EMBL/GenBank/DDBJ whole genome shotgun (WGS) entry which is preliminary data.</text>
</comment>
<dbReference type="Proteomes" id="UP000799755">
    <property type="component" value="Unassembled WGS sequence"/>
</dbReference>
<reference evidence="1" key="1">
    <citation type="journal article" date="2020" name="Stud. Mycol.">
        <title>101 Dothideomycetes genomes: a test case for predicting lifestyles and emergence of pathogens.</title>
        <authorList>
            <person name="Haridas S."/>
            <person name="Albert R."/>
            <person name="Binder M."/>
            <person name="Bloem J."/>
            <person name="Labutti K."/>
            <person name="Salamov A."/>
            <person name="Andreopoulos B."/>
            <person name="Baker S."/>
            <person name="Barry K."/>
            <person name="Bills G."/>
            <person name="Bluhm B."/>
            <person name="Cannon C."/>
            <person name="Castanera R."/>
            <person name="Culley D."/>
            <person name="Daum C."/>
            <person name="Ezra D."/>
            <person name="Gonzalez J."/>
            <person name="Henrissat B."/>
            <person name="Kuo A."/>
            <person name="Liang C."/>
            <person name="Lipzen A."/>
            <person name="Lutzoni F."/>
            <person name="Magnuson J."/>
            <person name="Mondo S."/>
            <person name="Nolan M."/>
            <person name="Ohm R."/>
            <person name="Pangilinan J."/>
            <person name="Park H.-J."/>
            <person name="Ramirez L."/>
            <person name="Alfaro M."/>
            <person name="Sun H."/>
            <person name="Tritt A."/>
            <person name="Yoshinaga Y."/>
            <person name="Zwiers L.-H."/>
            <person name="Turgeon B."/>
            <person name="Goodwin S."/>
            <person name="Spatafora J."/>
            <person name="Crous P."/>
            <person name="Grigoriev I."/>
        </authorList>
    </citation>
    <scope>NUCLEOTIDE SEQUENCE</scope>
    <source>
        <strain evidence="1">ATCC 200398</strain>
    </source>
</reference>
<proteinExistence type="predicted"/>
<name>A0ACB6QEK2_9PLEO</name>
<keyword evidence="2" id="KW-1185">Reference proteome</keyword>
<evidence type="ECO:0000313" key="1">
    <source>
        <dbReference type="EMBL" id="KAF2464787.1"/>
    </source>
</evidence>
<dbReference type="EMBL" id="MU003534">
    <property type="protein sequence ID" value="KAF2464787.1"/>
    <property type="molecule type" value="Genomic_DNA"/>
</dbReference>
<organism evidence="1 2">
    <name type="scientific">Lindgomyces ingoldianus</name>
    <dbReference type="NCBI Taxonomy" id="673940"/>
    <lineage>
        <taxon>Eukaryota</taxon>
        <taxon>Fungi</taxon>
        <taxon>Dikarya</taxon>
        <taxon>Ascomycota</taxon>
        <taxon>Pezizomycotina</taxon>
        <taxon>Dothideomycetes</taxon>
        <taxon>Pleosporomycetidae</taxon>
        <taxon>Pleosporales</taxon>
        <taxon>Lindgomycetaceae</taxon>
        <taxon>Lindgomyces</taxon>
    </lineage>
</organism>